<keyword evidence="4" id="KW-0804">Transcription</keyword>
<dbReference type="Pfam" id="PF04542">
    <property type="entry name" value="Sigma70_r2"/>
    <property type="match status" value="1"/>
</dbReference>
<keyword evidence="2" id="KW-0805">Transcription regulation</keyword>
<dbReference type="RefSeq" id="WP_147766905.1">
    <property type="nucleotide sequence ID" value="NZ_VRKQ01000008.1"/>
</dbReference>
<dbReference type="SUPFAM" id="SSF88946">
    <property type="entry name" value="Sigma2 domain of RNA polymerase sigma factors"/>
    <property type="match status" value="1"/>
</dbReference>
<dbReference type="NCBIfam" id="TIGR02937">
    <property type="entry name" value="sigma70-ECF"/>
    <property type="match status" value="1"/>
</dbReference>
<comment type="caution">
    <text evidence="7">The sequence shown here is derived from an EMBL/GenBank/DDBJ whole genome shotgun (WGS) entry which is preliminary data.</text>
</comment>
<evidence type="ECO:0000256" key="1">
    <source>
        <dbReference type="ARBA" id="ARBA00010641"/>
    </source>
</evidence>
<dbReference type="Gene3D" id="1.10.1740.10">
    <property type="match status" value="1"/>
</dbReference>
<dbReference type="SUPFAM" id="SSF88659">
    <property type="entry name" value="Sigma3 and sigma4 domains of RNA polymerase sigma factors"/>
    <property type="match status" value="1"/>
</dbReference>
<accession>A0A5C7GM36</accession>
<proteinExistence type="inferred from homology"/>
<dbReference type="OrthoDB" id="659855at2"/>
<dbReference type="Gene3D" id="1.10.10.10">
    <property type="entry name" value="Winged helix-like DNA-binding domain superfamily/Winged helix DNA-binding domain"/>
    <property type="match status" value="1"/>
</dbReference>
<dbReference type="GO" id="GO:0006352">
    <property type="term" value="P:DNA-templated transcription initiation"/>
    <property type="evidence" value="ECO:0007669"/>
    <property type="project" value="InterPro"/>
</dbReference>
<protein>
    <submittedName>
        <fullName evidence="7">RNA polymerase sigma factor</fullName>
    </submittedName>
</protein>
<evidence type="ECO:0000313" key="8">
    <source>
        <dbReference type="Proteomes" id="UP000321080"/>
    </source>
</evidence>
<dbReference type="InterPro" id="IPR013325">
    <property type="entry name" value="RNA_pol_sigma_r2"/>
</dbReference>
<dbReference type="InterPro" id="IPR039425">
    <property type="entry name" value="RNA_pol_sigma-70-like"/>
</dbReference>
<dbReference type="InterPro" id="IPR007627">
    <property type="entry name" value="RNA_pol_sigma70_r2"/>
</dbReference>
<feature type="domain" description="RNA polymerase sigma factor 70 region 4 type 2" evidence="6">
    <location>
        <begin position="112"/>
        <end position="160"/>
    </location>
</feature>
<keyword evidence="8" id="KW-1185">Reference proteome</keyword>
<dbReference type="AlphaFoldDB" id="A0A5C7GM36"/>
<evidence type="ECO:0000256" key="4">
    <source>
        <dbReference type="ARBA" id="ARBA00023163"/>
    </source>
</evidence>
<organism evidence="7 8">
    <name type="scientific">Seonamhaeicola maritimus</name>
    <dbReference type="NCBI Taxonomy" id="2591822"/>
    <lineage>
        <taxon>Bacteria</taxon>
        <taxon>Pseudomonadati</taxon>
        <taxon>Bacteroidota</taxon>
        <taxon>Flavobacteriia</taxon>
        <taxon>Flavobacteriales</taxon>
        <taxon>Flavobacteriaceae</taxon>
    </lineage>
</organism>
<keyword evidence="3" id="KW-0731">Sigma factor</keyword>
<feature type="domain" description="RNA polymerase sigma-70 region 2" evidence="5">
    <location>
        <begin position="18"/>
        <end position="81"/>
    </location>
</feature>
<dbReference type="EMBL" id="VRKQ01000008">
    <property type="protein sequence ID" value="TXG39335.1"/>
    <property type="molecule type" value="Genomic_DNA"/>
</dbReference>
<dbReference type="InterPro" id="IPR036388">
    <property type="entry name" value="WH-like_DNA-bd_sf"/>
</dbReference>
<dbReference type="InterPro" id="IPR013249">
    <property type="entry name" value="RNA_pol_sigma70_r4_t2"/>
</dbReference>
<dbReference type="Proteomes" id="UP000321080">
    <property type="component" value="Unassembled WGS sequence"/>
</dbReference>
<evidence type="ECO:0000313" key="7">
    <source>
        <dbReference type="EMBL" id="TXG39335.1"/>
    </source>
</evidence>
<dbReference type="CDD" id="cd06171">
    <property type="entry name" value="Sigma70_r4"/>
    <property type="match status" value="1"/>
</dbReference>
<dbReference type="InterPro" id="IPR014284">
    <property type="entry name" value="RNA_pol_sigma-70_dom"/>
</dbReference>
<evidence type="ECO:0000259" key="6">
    <source>
        <dbReference type="Pfam" id="PF08281"/>
    </source>
</evidence>
<name>A0A5C7GM36_9FLAO</name>
<evidence type="ECO:0000259" key="5">
    <source>
        <dbReference type="Pfam" id="PF04542"/>
    </source>
</evidence>
<evidence type="ECO:0000256" key="2">
    <source>
        <dbReference type="ARBA" id="ARBA00023015"/>
    </source>
</evidence>
<dbReference type="GO" id="GO:0016987">
    <property type="term" value="F:sigma factor activity"/>
    <property type="evidence" value="ECO:0007669"/>
    <property type="project" value="UniProtKB-KW"/>
</dbReference>
<dbReference type="Pfam" id="PF08281">
    <property type="entry name" value="Sigma70_r4_2"/>
    <property type="match status" value="1"/>
</dbReference>
<dbReference type="PANTHER" id="PTHR43133">
    <property type="entry name" value="RNA POLYMERASE ECF-TYPE SIGMA FACTO"/>
    <property type="match status" value="1"/>
</dbReference>
<dbReference type="PANTHER" id="PTHR43133:SF46">
    <property type="entry name" value="RNA POLYMERASE SIGMA-70 FACTOR ECF SUBFAMILY"/>
    <property type="match status" value="1"/>
</dbReference>
<gene>
    <name evidence="7" type="ORF">FUA22_05515</name>
</gene>
<sequence length="174" mass="20729">MAKELNENICKEKVFEHIYNKYAQDLQSFLFYKYGDKSNPSDLTQEAFIKLWDNCKNVSLSKAKSFLYKVVNNMALNIIKHEKVVLKYRQEHKNNYTNESPEFLLEENQFLEQYKRVLENLKEEQRVAFLLSKVEGKKHKEIAEILGVSQKVVEYRIYTAFNTLKEELEGFKIK</sequence>
<evidence type="ECO:0000256" key="3">
    <source>
        <dbReference type="ARBA" id="ARBA00023082"/>
    </source>
</evidence>
<comment type="similarity">
    <text evidence="1">Belongs to the sigma-70 factor family. ECF subfamily.</text>
</comment>
<dbReference type="InterPro" id="IPR013324">
    <property type="entry name" value="RNA_pol_sigma_r3/r4-like"/>
</dbReference>
<reference evidence="7 8" key="1">
    <citation type="submission" date="2019-08" db="EMBL/GenBank/DDBJ databases">
        <title>Seonamhaeicola sediminis sp. nov., isolated from marine sediment.</title>
        <authorList>
            <person name="Cao W.R."/>
        </authorList>
    </citation>
    <scope>NUCLEOTIDE SEQUENCE [LARGE SCALE GENOMIC DNA]</scope>
    <source>
        <strain evidence="7 8">1505</strain>
    </source>
</reference>
<dbReference type="GO" id="GO:0003677">
    <property type="term" value="F:DNA binding"/>
    <property type="evidence" value="ECO:0007669"/>
    <property type="project" value="InterPro"/>
</dbReference>